<organism evidence="1 2">
    <name type="scientific">Aspergillus homomorphus (strain CBS 101889)</name>
    <dbReference type="NCBI Taxonomy" id="1450537"/>
    <lineage>
        <taxon>Eukaryota</taxon>
        <taxon>Fungi</taxon>
        <taxon>Dikarya</taxon>
        <taxon>Ascomycota</taxon>
        <taxon>Pezizomycotina</taxon>
        <taxon>Eurotiomycetes</taxon>
        <taxon>Eurotiomycetidae</taxon>
        <taxon>Eurotiales</taxon>
        <taxon>Aspergillaceae</taxon>
        <taxon>Aspergillus</taxon>
        <taxon>Aspergillus subgen. Circumdati</taxon>
    </lineage>
</organism>
<keyword evidence="2" id="KW-1185">Reference proteome</keyword>
<dbReference type="RefSeq" id="XP_025547433.1">
    <property type="nucleotide sequence ID" value="XM_025690667.1"/>
</dbReference>
<dbReference type="VEuPathDB" id="FungiDB:BO97DRAFT_223963"/>
<name>A0A395HLC4_ASPHC</name>
<dbReference type="Proteomes" id="UP000248961">
    <property type="component" value="Unassembled WGS sequence"/>
</dbReference>
<dbReference type="AlphaFoldDB" id="A0A395HLC4"/>
<gene>
    <name evidence="1" type="ORF">BO97DRAFT_223963</name>
</gene>
<dbReference type="EMBL" id="KZ824317">
    <property type="protein sequence ID" value="RAL08279.1"/>
    <property type="molecule type" value="Genomic_DNA"/>
</dbReference>
<dbReference type="GeneID" id="37194956"/>
<evidence type="ECO:0000313" key="2">
    <source>
        <dbReference type="Proteomes" id="UP000248961"/>
    </source>
</evidence>
<proteinExistence type="predicted"/>
<sequence>MSTTDAPTKRVMQMALATGLGPWPAAPVGVFPEAAGDGLLSWTVNLHEHDFSSLKTIAWSIQPGFRNHVIIPVASPCSPAGRGRTTVTSTYRSNVFKHDVARFSSWQTVANRMVQVTEYTECRLVRFLRTNLAVLRFGVSTSLDSLMLWSHFRNVV</sequence>
<accession>A0A395HLC4</accession>
<protein>
    <submittedName>
        <fullName evidence="1">Uncharacterized protein</fullName>
    </submittedName>
</protein>
<evidence type="ECO:0000313" key="1">
    <source>
        <dbReference type="EMBL" id="RAL08279.1"/>
    </source>
</evidence>
<reference evidence="1 2" key="1">
    <citation type="submission" date="2018-02" db="EMBL/GenBank/DDBJ databases">
        <title>The genomes of Aspergillus section Nigri reveals drivers in fungal speciation.</title>
        <authorList>
            <consortium name="DOE Joint Genome Institute"/>
            <person name="Vesth T.C."/>
            <person name="Nybo J."/>
            <person name="Theobald S."/>
            <person name="Brandl J."/>
            <person name="Frisvad J.C."/>
            <person name="Nielsen K.F."/>
            <person name="Lyhne E.K."/>
            <person name="Kogle M.E."/>
            <person name="Kuo A."/>
            <person name="Riley R."/>
            <person name="Clum A."/>
            <person name="Nolan M."/>
            <person name="Lipzen A."/>
            <person name="Salamov A."/>
            <person name="Henrissat B."/>
            <person name="Wiebenga A."/>
            <person name="De vries R.P."/>
            <person name="Grigoriev I.V."/>
            <person name="Mortensen U.H."/>
            <person name="Andersen M.R."/>
            <person name="Baker S.E."/>
        </authorList>
    </citation>
    <scope>NUCLEOTIDE SEQUENCE [LARGE SCALE GENOMIC DNA]</scope>
    <source>
        <strain evidence="1 2">CBS 101889</strain>
    </source>
</reference>